<organism evidence="1">
    <name type="scientific">Candidatus Tenderia electrophaga</name>
    <dbReference type="NCBI Taxonomy" id="1748243"/>
    <lineage>
        <taxon>Bacteria</taxon>
        <taxon>Pseudomonadati</taxon>
        <taxon>Pseudomonadota</taxon>
        <taxon>Gammaproteobacteria</taxon>
        <taxon>Candidatus Tenderiales</taxon>
        <taxon>Candidatus Tenderiaceae</taxon>
        <taxon>Candidatus Tenderia</taxon>
    </lineage>
</organism>
<sequence>MHAGFPCFSQDIQQVMRLGAGDRKVPELVDSIAGPVLAGGMAVLLKLGFGYVMRDCLLDKQQSEKALAFFDENFVFSDPNAVDGQRFYQGRFLLRTRRPGDNMNVWLRFCPAPDELFVDSPFGRTINSLKVVETDVVNEAEAARLARDPDKVDLVICFKDIDSIVGLIGRDDVDIVGLLLENVVQLTGNVGHLFKLGAIAKNIELELGLIKAA</sequence>
<proteinExistence type="predicted"/>
<name>A0A832N4M3_9GAMM</name>
<protein>
    <submittedName>
        <fullName evidence="1">Uncharacterized protein</fullName>
    </submittedName>
</protein>
<dbReference type="AlphaFoldDB" id="A0A832N4M3"/>
<dbReference type="Proteomes" id="UP000885832">
    <property type="component" value="Unassembled WGS sequence"/>
</dbReference>
<evidence type="ECO:0000313" key="1">
    <source>
        <dbReference type="EMBL" id="HHJ80075.1"/>
    </source>
</evidence>
<accession>A0A832N4M3</accession>
<dbReference type="EMBL" id="DRNF01000028">
    <property type="protein sequence ID" value="HHJ80075.1"/>
    <property type="molecule type" value="Genomic_DNA"/>
</dbReference>
<comment type="caution">
    <text evidence="1">The sequence shown here is derived from an EMBL/GenBank/DDBJ whole genome shotgun (WGS) entry which is preliminary data.</text>
</comment>
<gene>
    <name evidence="1" type="ORF">ENJ65_00415</name>
</gene>
<reference evidence="1" key="1">
    <citation type="journal article" date="2020" name="mSystems">
        <title>Genome- and Community-Level Interaction Insights into Carbon Utilization and Element Cycling Functions of Hydrothermarchaeota in Hydrothermal Sediment.</title>
        <authorList>
            <person name="Zhou Z."/>
            <person name="Liu Y."/>
            <person name="Xu W."/>
            <person name="Pan J."/>
            <person name="Luo Z.H."/>
            <person name="Li M."/>
        </authorList>
    </citation>
    <scope>NUCLEOTIDE SEQUENCE [LARGE SCALE GENOMIC DNA]</scope>
    <source>
        <strain evidence="1">HyVt-505</strain>
    </source>
</reference>